<evidence type="ECO:0000259" key="14">
    <source>
        <dbReference type="Pfam" id="PF17900"/>
    </source>
</evidence>
<dbReference type="SUPFAM" id="SSF63737">
    <property type="entry name" value="Leukotriene A4 hydrolase N-terminal domain"/>
    <property type="match status" value="1"/>
</dbReference>
<dbReference type="RefSeq" id="WP_237874984.1">
    <property type="nucleotide sequence ID" value="NZ_JAKLTR010000013.1"/>
</dbReference>
<dbReference type="CDD" id="cd09603">
    <property type="entry name" value="M1_APN_like"/>
    <property type="match status" value="1"/>
</dbReference>
<dbReference type="SUPFAM" id="SSF55486">
    <property type="entry name" value="Metalloproteases ('zincins'), catalytic domain"/>
    <property type="match status" value="1"/>
</dbReference>
<evidence type="ECO:0000256" key="5">
    <source>
        <dbReference type="ARBA" id="ARBA00015611"/>
    </source>
</evidence>
<keyword evidence="16" id="KW-1185">Reference proteome</keyword>
<evidence type="ECO:0000256" key="1">
    <source>
        <dbReference type="ARBA" id="ARBA00000098"/>
    </source>
</evidence>
<dbReference type="Pfam" id="PF17900">
    <property type="entry name" value="Peptidase_M1_N"/>
    <property type="match status" value="1"/>
</dbReference>
<evidence type="ECO:0000256" key="6">
    <source>
        <dbReference type="ARBA" id="ARBA00022438"/>
    </source>
</evidence>
<evidence type="ECO:0000313" key="16">
    <source>
        <dbReference type="Proteomes" id="UP001165367"/>
    </source>
</evidence>
<name>A0ABS9KVW3_9BACT</name>
<keyword evidence="6" id="KW-0031">Aminopeptidase</keyword>
<evidence type="ECO:0000256" key="11">
    <source>
        <dbReference type="ARBA" id="ARBA00023049"/>
    </source>
</evidence>
<keyword evidence="9" id="KW-0378">Hydrolase</keyword>
<evidence type="ECO:0000256" key="7">
    <source>
        <dbReference type="ARBA" id="ARBA00022670"/>
    </source>
</evidence>
<dbReference type="EC" id="3.4.11.2" evidence="4"/>
<dbReference type="InterPro" id="IPR014782">
    <property type="entry name" value="Peptidase_M1_dom"/>
</dbReference>
<evidence type="ECO:0000256" key="12">
    <source>
        <dbReference type="SAM" id="SignalP"/>
    </source>
</evidence>
<dbReference type="Pfam" id="PF01433">
    <property type="entry name" value="Peptidase_M1"/>
    <property type="match status" value="1"/>
</dbReference>
<comment type="caution">
    <text evidence="15">The sequence shown here is derived from an EMBL/GenBank/DDBJ whole genome shotgun (WGS) entry which is preliminary data.</text>
</comment>
<dbReference type="InterPro" id="IPR045357">
    <property type="entry name" value="Aminopeptidase_N-like_N"/>
</dbReference>
<accession>A0ABS9KVW3</accession>
<feature type="domain" description="Peptidase M1 membrane alanine aminopeptidase" evidence="13">
    <location>
        <begin position="252"/>
        <end position="449"/>
    </location>
</feature>
<organism evidence="15 16">
    <name type="scientific">Terrimonas ginsenosidimutans</name>
    <dbReference type="NCBI Taxonomy" id="2908004"/>
    <lineage>
        <taxon>Bacteria</taxon>
        <taxon>Pseudomonadati</taxon>
        <taxon>Bacteroidota</taxon>
        <taxon>Chitinophagia</taxon>
        <taxon>Chitinophagales</taxon>
        <taxon>Chitinophagaceae</taxon>
        <taxon>Terrimonas</taxon>
    </lineage>
</organism>
<dbReference type="PANTHER" id="PTHR11533">
    <property type="entry name" value="PROTEASE M1 ZINC METALLOPROTEASE"/>
    <property type="match status" value="1"/>
</dbReference>
<feature type="signal peptide" evidence="12">
    <location>
        <begin position="1"/>
        <end position="26"/>
    </location>
</feature>
<keyword evidence="11" id="KW-0482">Metalloprotease</keyword>
<comment type="cofactor">
    <cofactor evidence="2">
        <name>Zn(2+)</name>
        <dbReference type="ChEBI" id="CHEBI:29105"/>
    </cofactor>
</comment>
<dbReference type="InterPro" id="IPR001930">
    <property type="entry name" value="Peptidase_M1"/>
</dbReference>
<keyword evidence="8" id="KW-0479">Metal-binding</keyword>
<keyword evidence="12" id="KW-0732">Signal</keyword>
<sequence length="541" mass="61292">MRKTLQSALKLALIPAFLCLSLSCFSQIDLYDVQHYDFFVKLSDRSDTVIGKAGIRMKMKKPVSNILLDFSTTIAKDKGMTVTSCTLDGRAVKFEAKENNEKINLTWEGNQPIDGEHTIVVQYTGIPTDGLIISNNVHKHRTFFADNWPNRGHKWLPCIDHPGDKATVDFTVVAPSHYKVVSNGLLQSESPEAGGSLTATHWKEVVPIATKVMVIGVADFAVELAGKVQDSIPVYSWVFPEDKVKGFYDYGQAKDVLPFFIRYVGPYGYKKLANVQSKTIFGGLENANTIFYSENSVTGTRKSESLLAHEIAHQWFGNMATEKTFAHLWLSEGFATYMTILYMEDKYGKDTAIHMLQTDREQVIKSGVTSKRSVVDETTNYMALLNTNSYQKGGWVLHMLRHELGDEVFQKAIRAYYKQYTNSNADTRDLQKVIEQVSGKNLSVFFDQWLYKPGLPDLDVKWGYGFKTNKTWIEIRQLQQNGFVFTLPVQLKVKTKNVTTNNIQVSNRYTYVEFDGEIEELLLDPATTLLFKAVTHHELAK</sequence>
<evidence type="ECO:0000256" key="10">
    <source>
        <dbReference type="ARBA" id="ARBA00022833"/>
    </source>
</evidence>
<keyword evidence="10" id="KW-0862">Zinc</keyword>
<protein>
    <recommendedName>
        <fullName evidence="5">Aminopeptidase N</fullName>
        <ecNumber evidence="4">3.4.11.2</ecNumber>
    </recommendedName>
</protein>
<evidence type="ECO:0000313" key="15">
    <source>
        <dbReference type="EMBL" id="MCG2616448.1"/>
    </source>
</evidence>
<evidence type="ECO:0000256" key="8">
    <source>
        <dbReference type="ARBA" id="ARBA00022723"/>
    </source>
</evidence>
<comment type="catalytic activity">
    <reaction evidence="1">
        <text>Release of an N-terminal amino acid, Xaa-|-Yaa- from a peptide, amide or arylamide. Xaa is preferably Ala, but may be most amino acids including Pro (slow action). When a terminal hydrophobic residue is followed by a prolyl residue, the two may be released as an intact Xaa-Pro dipeptide.</text>
        <dbReference type="EC" id="3.4.11.2"/>
    </reaction>
</comment>
<dbReference type="InterPro" id="IPR027268">
    <property type="entry name" value="Peptidase_M4/M1_CTD_sf"/>
</dbReference>
<dbReference type="Gene3D" id="2.60.40.1730">
    <property type="entry name" value="tricorn interacting facor f3 domain"/>
    <property type="match status" value="1"/>
</dbReference>
<evidence type="ECO:0000256" key="2">
    <source>
        <dbReference type="ARBA" id="ARBA00001947"/>
    </source>
</evidence>
<evidence type="ECO:0000256" key="3">
    <source>
        <dbReference type="ARBA" id="ARBA00010136"/>
    </source>
</evidence>
<comment type="similarity">
    <text evidence="3">Belongs to the peptidase M1 family.</text>
</comment>
<dbReference type="InterPro" id="IPR042097">
    <property type="entry name" value="Aminopeptidase_N-like_N_sf"/>
</dbReference>
<feature type="chain" id="PRO_5045640910" description="Aminopeptidase N" evidence="12">
    <location>
        <begin position="27"/>
        <end position="541"/>
    </location>
</feature>
<dbReference type="PANTHER" id="PTHR11533:SF174">
    <property type="entry name" value="PUROMYCIN-SENSITIVE AMINOPEPTIDASE-RELATED"/>
    <property type="match status" value="1"/>
</dbReference>
<dbReference type="Gene3D" id="1.10.390.10">
    <property type="entry name" value="Neutral Protease Domain 2"/>
    <property type="match status" value="1"/>
</dbReference>
<evidence type="ECO:0000259" key="13">
    <source>
        <dbReference type="Pfam" id="PF01433"/>
    </source>
</evidence>
<dbReference type="PRINTS" id="PR00756">
    <property type="entry name" value="ALADIPTASE"/>
</dbReference>
<dbReference type="InterPro" id="IPR050344">
    <property type="entry name" value="Peptidase_M1_aminopeptidases"/>
</dbReference>
<proteinExistence type="inferred from homology"/>
<gene>
    <name evidence="15" type="ORF">LZZ85_19265</name>
</gene>
<dbReference type="PROSITE" id="PS51257">
    <property type="entry name" value="PROKAR_LIPOPROTEIN"/>
    <property type="match status" value="1"/>
</dbReference>
<dbReference type="EMBL" id="JAKLTR010000013">
    <property type="protein sequence ID" value="MCG2616448.1"/>
    <property type="molecule type" value="Genomic_DNA"/>
</dbReference>
<evidence type="ECO:0000256" key="4">
    <source>
        <dbReference type="ARBA" id="ARBA00012564"/>
    </source>
</evidence>
<reference evidence="15" key="1">
    <citation type="submission" date="2022-01" db="EMBL/GenBank/DDBJ databases">
        <authorList>
            <person name="Jo J.-H."/>
            <person name="Im W.-T."/>
        </authorList>
    </citation>
    <scope>NUCLEOTIDE SEQUENCE</scope>
    <source>
        <strain evidence="15">NA20</strain>
    </source>
</reference>
<evidence type="ECO:0000256" key="9">
    <source>
        <dbReference type="ARBA" id="ARBA00022801"/>
    </source>
</evidence>
<keyword evidence="7" id="KW-0645">Protease</keyword>
<feature type="domain" description="Aminopeptidase N-like N-terminal" evidence="14">
    <location>
        <begin position="34"/>
        <end position="210"/>
    </location>
</feature>
<dbReference type="Proteomes" id="UP001165367">
    <property type="component" value="Unassembled WGS sequence"/>
</dbReference>